<dbReference type="GO" id="GO:1901678">
    <property type="term" value="P:iron coordination entity transport"/>
    <property type="evidence" value="ECO:0007669"/>
    <property type="project" value="UniProtKB-ARBA"/>
</dbReference>
<feature type="chain" id="PRO_5021029983" evidence="5">
    <location>
        <begin position="34"/>
        <end position="337"/>
    </location>
</feature>
<evidence type="ECO:0000256" key="5">
    <source>
        <dbReference type="SAM" id="SignalP"/>
    </source>
</evidence>
<evidence type="ECO:0000259" key="6">
    <source>
        <dbReference type="PROSITE" id="PS50983"/>
    </source>
</evidence>
<feature type="domain" description="Fe/B12 periplasmic-binding" evidence="6">
    <location>
        <begin position="66"/>
        <end position="333"/>
    </location>
</feature>
<comment type="subcellular location">
    <subcellularLocation>
        <location evidence="1">Cell envelope</location>
    </subcellularLocation>
</comment>
<dbReference type="PANTHER" id="PTHR30532">
    <property type="entry name" value="IRON III DICITRATE-BINDING PERIPLASMIC PROTEIN"/>
    <property type="match status" value="1"/>
</dbReference>
<evidence type="ECO:0000256" key="2">
    <source>
        <dbReference type="ARBA" id="ARBA00008814"/>
    </source>
</evidence>
<dbReference type="CDD" id="cd01146">
    <property type="entry name" value="FhuD"/>
    <property type="match status" value="1"/>
</dbReference>
<accession>A0A4D4J8F2</accession>
<dbReference type="Gene3D" id="3.40.50.1980">
    <property type="entry name" value="Nitrogenase molybdenum iron protein domain"/>
    <property type="match status" value="2"/>
</dbReference>
<keyword evidence="3" id="KW-0813">Transport</keyword>
<dbReference type="OrthoDB" id="9793175at2"/>
<dbReference type="PROSITE" id="PS51257">
    <property type="entry name" value="PROKAR_LIPOPROTEIN"/>
    <property type="match status" value="1"/>
</dbReference>
<organism evidence="7 8">
    <name type="scientific">Gandjariella thermophila</name>
    <dbReference type="NCBI Taxonomy" id="1931992"/>
    <lineage>
        <taxon>Bacteria</taxon>
        <taxon>Bacillati</taxon>
        <taxon>Actinomycetota</taxon>
        <taxon>Actinomycetes</taxon>
        <taxon>Pseudonocardiales</taxon>
        <taxon>Pseudonocardiaceae</taxon>
        <taxon>Gandjariella</taxon>
    </lineage>
</organism>
<dbReference type="EMBL" id="BJFL01000009">
    <property type="protein sequence ID" value="GDY30786.1"/>
    <property type="molecule type" value="Genomic_DNA"/>
</dbReference>
<feature type="signal peptide" evidence="5">
    <location>
        <begin position="1"/>
        <end position="33"/>
    </location>
</feature>
<evidence type="ECO:0000313" key="7">
    <source>
        <dbReference type="EMBL" id="GDY30786.1"/>
    </source>
</evidence>
<dbReference type="InterPro" id="IPR051313">
    <property type="entry name" value="Bact_iron-sidero_bind"/>
</dbReference>
<dbReference type="SUPFAM" id="SSF53807">
    <property type="entry name" value="Helical backbone' metal receptor"/>
    <property type="match status" value="1"/>
</dbReference>
<dbReference type="AlphaFoldDB" id="A0A4D4J8F2"/>
<name>A0A4D4J8F2_9PSEU</name>
<sequence length="337" mass="35631">MRRSPRTWFPRRAAVAVTVVAATLGVAGCGASANSPGAAGPSGQSGFPRTVAHAMGQTTIDRAPQRVAALDTSFVDAAIALHTPVVAYTRYPGLGDRLPGYLGADAATYAGDAKPVGDLASPSIEQIAARNPDLIVSAKVRHQQIYGKLSGIAPTVFTDTTGATWKDNIRLLARALGKERLAEQQITAYQDRARRIGDEIRAREGRNPTVSIVRFVGGEQTVRLYTPNSFPGIVLADTGLARPTGQPTGPQISVNLSQEQITSLDADRVFVASYADGRGESAAVKQRFQVNPLWGQLRGQVTDVDDTTWISSVSLPGANAMLDDLARAFGVDPARTG</sequence>
<comment type="caution">
    <text evidence="7">The sequence shown here is derived from an EMBL/GenBank/DDBJ whole genome shotgun (WGS) entry which is preliminary data.</text>
</comment>
<dbReference type="GO" id="GO:0030288">
    <property type="term" value="C:outer membrane-bounded periplasmic space"/>
    <property type="evidence" value="ECO:0007669"/>
    <property type="project" value="TreeGrafter"/>
</dbReference>
<keyword evidence="4 5" id="KW-0732">Signal</keyword>
<dbReference type="Proteomes" id="UP000298860">
    <property type="component" value="Unassembled WGS sequence"/>
</dbReference>
<evidence type="ECO:0000256" key="4">
    <source>
        <dbReference type="ARBA" id="ARBA00022729"/>
    </source>
</evidence>
<reference evidence="8" key="1">
    <citation type="submission" date="2019-04" db="EMBL/GenBank/DDBJ databases">
        <title>Draft genome sequence of Pseudonocardiaceae bacterium SL3-2-4.</title>
        <authorList>
            <person name="Ningsih F."/>
            <person name="Yokota A."/>
            <person name="Sakai Y."/>
            <person name="Nanatani K."/>
            <person name="Yabe S."/>
            <person name="Oetari A."/>
            <person name="Sjamsuridzal W."/>
        </authorList>
    </citation>
    <scope>NUCLEOTIDE SEQUENCE [LARGE SCALE GENOMIC DNA]</scope>
    <source>
        <strain evidence="8">SL3-2-4</strain>
    </source>
</reference>
<gene>
    <name evidence="7" type="ORF">GTS_24190</name>
</gene>
<dbReference type="RefSeq" id="WP_137813882.1">
    <property type="nucleotide sequence ID" value="NZ_BJFL01000009.1"/>
</dbReference>
<evidence type="ECO:0000256" key="3">
    <source>
        <dbReference type="ARBA" id="ARBA00022448"/>
    </source>
</evidence>
<comment type="similarity">
    <text evidence="2">Belongs to the bacterial solute-binding protein 8 family.</text>
</comment>
<proteinExistence type="inferred from homology"/>
<dbReference type="InterPro" id="IPR002491">
    <property type="entry name" value="ABC_transptr_periplasmic_BD"/>
</dbReference>
<keyword evidence="8" id="KW-1185">Reference proteome</keyword>
<protein>
    <submittedName>
        <fullName evidence="7">Iron(III) dicitrate-binding protein</fullName>
    </submittedName>
</protein>
<evidence type="ECO:0000256" key="1">
    <source>
        <dbReference type="ARBA" id="ARBA00004196"/>
    </source>
</evidence>
<dbReference type="Pfam" id="PF01497">
    <property type="entry name" value="Peripla_BP_2"/>
    <property type="match status" value="1"/>
</dbReference>
<dbReference type="PANTHER" id="PTHR30532:SF25">
    <property type="entry name" value="IRON(III) DICITRATE-BINDING PERIPLASMIC PROTEIN"/>
    <property type="match status" value="1"/>
</dbReference>
<evidence type="ECO:0000313" key="8">
    <source>
        <dbReference type="Proteomes" id="UP000298860"/>
    </source>
</evidence>
<dbReference type="PROSITE" id="PS50983">
    <property type="entry name" value="FE_B12_PBP"/>
    <property type="match status" value="1"/>
</dbReference>